<comment type="caution">
    <text evidence="1">The sequence shown here is derived from an EMBL/GenBank/DDBJ whole genome shotgun (WGS) entry which is preliminary data.</text>
</comment>
<dbReference type="Proteomes" id="UP000826195">
    <property type="component" value="Unassembled WGS sequence"/>
</dbReference>
<dbReference type="AlphaFoldDB" id="A0AAV7HYG2"/>
<sequence>MSVLRTGFCITHPSRAKLAREFGKRRRRCVCIITRTLVNSSMVAGGWCMVPEMIIQPGDVGPDVGRYPRIESTLYTGSPVSPYRSGPPLLRFTYITLIWEREQEQEREWASQVSGLSRDFQNR</sequence>
<keyword evidence="2" id="KW-1185">Reference proteome</keyword>
<protein>
    <submittedName>
        <fullName evidence="1">Uncharacterized protein</fullName>
    </submittedName>
</protein>
<name>A0AAV7HYG2_COTGL</name>
<evidence type="ECO:0000313" key="1">
    <source>
        <dbReference type="EMBL" id="KAH0539483.1"/>
    </source>
</evidence>
<dbReference type="EMBL" id="JAHXZJ010002609">
    <property type="protein sequence ID" value="KAH0539483.1"/>
    <property type="molecule type" value="Genomic_DNA"/>
</dbReference>
<proteinExistence type="predicted"/>
<gene>
    <name evidence="1" type="ORF">KQX54_005084</name>
</gene>
<organism evidence="1 2">
    <name type="scientific">Cotesia glomerata</name>
    <name type="common">Lepidopteran parasitic wasp</name>
    <name type="synonym">Apanteles glomeratus</name>
    <dbReference type="NCBI Taxonomy" id="32391"/>
    <lineage>
        <taxon>Eukaryota</taxon>
        <taxon>Metazoa</taxon>
        <taxon>Ecdysozoa</taxon>
        <taxon>Arthropoda</taxon>
        <taxon>Hexapoda</taxon>
        <taxon>Insecta</taxon>
        <taxon>Pterygota</taxon>
        <taxon>Neoptera</taxon>
        <taxon>Endopterygota</taxon>
        <taxon>Hymenoptera</taxon>
        <taxon>Apocrita</taxon>
        <taxon>Ichneumonoidea</taxon>
        <taxon>Braconidae</taxon>
        <taxon>Microgastrinae</taxon>
        <taxon>Cotesia</taxon>
    </lineage>
</organism>
<accession>A0AAV7HYG2</accession>
<evidence type="ECO:0000313" key="2">
    <source>
        <dbReference type="Proteomes" id="UP000826195"/>
    </source>
</evidence>
<reference evidence="1 2" key="1">
    <citation type="journal article" date="2021" name="J. Hered.">
        <title>A chromosome-level genome assembly of the parasitoid wasp, Cotesia glomerata (Hymenoptera: Braconidae).</title>
        <authorList>
            <person name="Pinto B.J."/>
            <person name="Weis J.J."/>
            <person name="Gamble T."/>
            <person name="Ode P.J."/>
            <person name="Paul R."/>
            <person name="Zaspel J.M."/>
        </authorList>
    </citation>
    <scope>NUCLEOTIDE SEQUENCE [LARGE SCALE GENOMIC DNA]</scope>
    <source>
        <strain evidence="1">CgM1</strain>
    </source>
</reference>